<accession>A0ABV9DWZ7</accession>
<dbReference type="SUPFAM" id="SSF88659">
    <property type="entry name" value="Sigma3 and sigma4 domains of RNA polymerase sigma factors"/>
    <property type="match status" value="1"/>
</dbReference>
<dbReference type="Pfam" id="PF04542">
    <property type="entry name" value="Sigma70_r2"/>
    <property type="match status" value="1"/>
</dbReference>
<dbReference type="InterPro" id="IPR013325">
    <property type="entry name" value="RNA_pol_sigma_r2"/>
</dbReference>
<evidence type="ECO:0000259" key="6">
    <source>
        <dbReference type="Pfam" id="PF04542"/>
    </source>
</evidence>
<dbReference type="Gene3D" id="1.10.1740.10">
    <property type="match status" value="1"/>
</dbReference>
<dbReference type="NCBIfam" id="TIGR02937">
    <property type="entry name" value="sigma70-ECF"/>
    <property type="match status" value="1"/>
</dbReference>
<dbReference type="PANTHER" id="PTHR43133">
    <property type="entry name" value="RNA POLYMERASE ECF-TYPE SIGMA FACTO"/>
    <property type="match status" value="1"/>
</dbReference>
<protein>
    <submittedName>
        <fullName evidence="8">Sigma-70 family RNA polymerase sigma factor</fullName>
    </submittedName>
</protein>
<proteinExistence type="inferred from homology"/>
<keyword evidence="9" id="KW-1185">Reference proteome</keyword>
<keyword evidence="4" id="KW-0804">Transcription</keyword>
<dbReference type="InterPro" id="IPR007627">
    <property type="entry name" value="RNA_pol_sigma70_r2"/>
</dbReference>
<comment type="similarity">
    <text evidence="1">Belongs to the sigma-70 factor family. ECF subfamily.</text>
</comment>
<dbReference type="Proteomes" id="UP001595923">
    <property type="component" value="Unassembled WGS sequence"/>
</dbReference>
<evidence type="ECO:0000313" key="8">
    <source>
        <dbReference type="EMBL" id="MFC4562414.1"/>
    </source>
</evidence>
<sequence>MTTSTDLSFAAALRGGSPGPLRCSGSRLAPGPVPPDRSRELDLLAREARSGHPAALNALFALTREDVRRFIARRVDPEWVDDLTQETYTRATRSMPRFAGRAPVRAWLFSVARHTVADRYRTQNSRPRPWSLADLDGASRRTPPEQSRFDEYIALSALLDELRPDRRSAFVLTQLHGFTYVEAAEIAGVPVGTVRSRVARARRDLLTLLNAPA</sequence>
<dbReference type="InterPro" id="IPR014284">
    <property type="entry name" value="RNA_pol_sigma-70_dom"/>
</dbReference>
<dbReference type="SUPFAM" id="SSF88946">
    <property type="entry name" value="Sigma2 domain of RNA polymerase sigma factors"/>
    <property type="match status" value="1"/>
</dbReference>
<comment type="caution">
    <text evidence="8">The sequence shown here is derived from an EMBL/GenBank/DDBJ whole genome shotgun (WGS) entry which is preliminary data.</text>
</comment>
<dbReference type="PANTHER" id="PTHR43133:SF61">
    <property type="entry name" value="ECF RNA POLYMERASE SIGMA FACTOR SIGC"/>
    <property type="match status" value="1"/>
</dbReference>
<reference evidence="9" key="1">
    <citation type="journal article" date="2019" name="Int. J. Syst. Evol. Microbiol.">
        <title>The Global Catalogue of Microorganisms (GCM) 10K type strain sequencing project: providing services to taxonomists for standard genome sequencing and annotation.</title>
        <authorList>
            <consortium name="The Broad Institute Genomics Platform"/>
            <consortium name="The Broad Institute Genome Sequencing Center for Infectious Disease"/>
            <person name="Wu L."/>
            <person name="Ma J."/>
        </authorList>
    </citation>
    <scope>NUCLEOTIDE SEQUENCE [LARGE SCALE GENOMIC DNA]</scope>
    <source>
        <strain evidence="9">XZYJ18</strain>
    </source>
</reference>
<dbReference type="RefSeq" id="WP_378573616.1">
    <property type="nucleotide sequence ID" value="NZ_JBHSFQ010000008.1"/>
</dbReference>
<feature type="region of interest" description="Disordered" evidence="5">
    <location>
        <begin position="123"/>
        <end position="144"/>
    </location>
</feature>
<dbReference type="InterPro" id="IPR036388">
    <property type="entry name" value="WH-like_DNA-bd_sf"/>
</dbReference>
<dbReference type="Pfam" id="PF08281">
    <property type="entry name" value="Sigma70_r4_2"/>
    <property type="match status" value="1"/>
</dbReference>
<gene>
    <name evidence="8" type="ORF">ACFO4E_11175</name>
</gene>
<organism evidence="8 9">
    <name type="scientific">Nocardiopsis mangrovi</name>
    <dbReference type="NCBI Taxonomy" id="1179818"/>
    <lineage>
        <taxon>Bacteria</taxon>
        <taxon>Bacillati</taxon>
        <taxon>Actinomycetota</taxon>
        <taxon>Actinomycetes</taxon>
        <taxon>Streptosporangiales</taxon>
        <taxon>Nocardiopsidaceae</taxon>
        <taxon>Nocardiopsis</taxon>
    </lineage>
</organism>
<dbReference type="Gene3D" id="1.10.10.10">
    <property type="entry name" value="Winged helix-like DNA-binding domain superfamily/Winged helix DNA-binding domain"/>
    <property type="match status" value="1"/>
</dbReference>
<name>A0ABV9DWZ7_9ACTN</name>
<evidence type="ECO:0000259" key="7">
    <source>
        <dbReference type="Pfam" id="PF08281"/>
    </source>
</evidence>
<dbReference type="EMBL" id="JBHSFQ010000008">
    <property type="protein sequence ID" value="MFC4562414.1"/>
    <property type="molecule type" value="Genomic_DNA"/>
</dbReference>
<feature type="domain" description="RNA polymerase sigma factor 70 region 4 type 2" evidence="7">
    <location>
        <begin position="154"/>
        <end position="205"/>
    </location>
</feature>
<evidence type="ECO:0000256" key="4">
    <source>
        <dbReference type="ARBA" id="ARBA00023163"/>
    </source>
</evidence>
<keyword evidence="2" id="KW-0805">Transcription regulation</keyword>
<evidence type="ECO:0000256" key="1">
    <source>
        <dbReference type="ARBA" id="ARBA00010641"/>
    </source>
</evidence>
<feature type="domain" description="RNA polymerase sigma-70 region 2" evidence="6">
    <location>
        <begin position="64"/>
        <end position="124"/>
    </location>
</feature>
<evidence type="ECO:0000313" key="9">
    <source>
        <dbReference type="Proteomes" id="UP001595923"/>
    </source>
</evidence>
<evidence type="ECO:0000256" key="3">
    <source>
        <dbReference type="ARBA" id="ARBA00023082"/>
    </source>
</evidence>
<dbReference type="InterPro" id="IPR039425">
    <property type="entry name" value="RNA_pol_sigma-70-like"/>
</dbReference>
<evidence type="ECO:0000256" key="2">
    <source>
        <dbReference type="ARBA" id="ARBA00023015"/>
    </source>
</evidence>
<dbReference type="InterPro" id="IPR013249">
    <property type="entry name" value="RNA_pol_sigma70_r4_t2"/>
</dbReference>
<evidence type="ECO:0000256" key="5">
    <source>
        <dbReference type="SAM" id="MobiDB-lite"/>
    </source>
</evidence>
<dbReference type="InterPro" id="IPR013324">
    <property type="entry name" value="RNA_pol_sigma_r3/r4-like"/>
</dbReference>
<keyword evidence="3" id="KW-0731">Sigma factor</keyword>